<evidence type="ECO:0000259" key="6">
    <source>
        <dbReference type="PROSITE" id="PS51194"/>
    </source>
</evidence>
<dbReference type="OrthoDB" id="2801544at2759"/>
<keyword evidence="2" id="KW-0378">Hydrolase</keyword>
<dbReference type="GO" id="GO:0043596">
    <property type="term" value="C:nuclear replication fork"/>
    <property type="evidence" value="ECO:0007669"/>
    <property type="project" value="TreeGrafter"/>
</dbReference>
<dbReference type="GO" id="GO:0006281">
    <property type="term" value="P:DNA repair"/>
    <property type="evidence" value="ECO:0007669"/>
    <property type="project" value="TreeGrafter"/>
</dbReference>
<evidence type="ECO:0000259" key="7">
    <source>
        <dbReference type="PROSITE" id="PS51467"/>
    </source>
</evidence>
<dbReference type="AlphaFoldDB" id="A0A5P1EE84"/>
<dbReference type="Pfam" id="PF00271">
    <property type="entry name" value="Helicase_C"/>
    <property type="match status" value="1"/>
</dbReference>
<evidence type="ECO:0000313" key="9">
    <source>
        <dbReference type="Proteomes" id="UP000243459"/>
    </source>
</evidence>
<dbReference type="FunFam" id="3.40.50.10810:FF:000044">
    <property type="entry name" value="Chromatin remodeling factor18"/>
    <property type="match status" value="1"/>
</dbReference>
<keyword evidence="1" id="KW-0547">Nucleotide-binding</keyword>
<protein>
    <recommendedName>
        <fullName evidence="10">SWI/SNF-related matrix-associated actin-dependent regulator of chromatin subfamily A-like protein 1</fullName>
    </recommendedName>
</protein>
<dbReference type="GO" id="GO:0016787">
    <property type="term" value="F:hydrolase activity"/>
    <property type="evidence" value="ECO:0007669"/>
    <property type="project" value="UniProtKB-KW"/>
</dbReference>
<evidence type="ECO:0008006" key="10">
    <source>
        <dbReference type="Google" id="ProtNLM"/>
    </source>
</evidence>
<keyword evidence="3" id="KW-0347">Helicase</keyword>
<dbReference type="Gramene" id="ONK63129">
    <property type="protein sequence ID" value="ONK63129"/>
    <property type="gene ID" value="A4U43_C07F11710"/>
</dbReference>
<dbReference type="GO" id="GO:0004386">
    <property type="term" value="F:helicase activity"/>
    <property type="evidence" value="ECO:0007669"/>
    <property type="project" value="UniProtKB-KW"/>
</dbReference>
<dbReference type="Proteomes" id="UP000243459">
    <property type="component" value="Chromosome 7"/>
</dbReference>
<evidence type="ECO:0000256" key="1">
    <source>
        <dbReference type="ARBA" id="ARBA00022741"/>
    </source>
</evidence>
<dbReference type="CDD" id="cd18010">
    <property type="entry name" value="DEXHc_HARP_SMARCAL1"/>
    <property type="match status" value="1"/>
</dbReference>
<dbReference type="PANTHER" id="PTHR45766:SF3">
    <property type="entry name" value="DNA ANNEALING HELICASE AND ENDONUCLEASE ZRANB3"/>
    <property type="match status" value="1"/>
</dbReference>
<evidence type="ECO:0000256" key="3">
    <source>
        <dbReference type="ARBA" id="ARBA00022806"/>
    </source>
</evidence>
<dbReference type="GO" id="GO:0004520">
    <property type="term" value="F:DNA endonuclease activity"/>
    <property type="evidence" value="ECO:0007669"/>
    <property type="project" value="TreeGrafter"/>
</dbReference>
<gene>
    <name evidence="8" type="ORF">A4U43_C07F11710</name>
</gene>
<dbReference type="PANTHER" id="PTHR45766">
    <property type="entry name" value="DNA ANNEALING HELICASE AND ENDONUCLEASE ZRANB3 FAMILY MEMBER"/>
    <property type="match status" value="1"/>
</dbReference>
<dbReference type="Gene3D" id="3.40.50.300">
    <property type="entry name" value="P-loop containing nucleotide triphosphate hydrolases"/>
    <property type="match status" value="1"/>
</dbReference>
<dbReference type="SMART" id="SM00487">
    <property type="entry name" value="DEXDc"/>
    <property type="match status" value="1"/>
</dbReference>
<dbReference type="Pfam" id="PF00176">
    <property type="entry name" value="SNF2-rel_dom"/>
    <property type="match status" value="1"/>
</dbReference>
<reference evidence="9" key="1">
    <citation type="journal article" date="2017" name="Nat. Commun.">
        <title>The asparagus genome sheds light on the origin and evolution of a young Y chromosome.</title>
        <authorList>
            <person name="Harkess A."/>
            <person name="Zhou J."/>
            <person name="Xu C."/>
            <person name="Bowers J.E."/>
            <person name="Van der Hulst R."/>
            <person name="Ayyampalayam S."/>
            <person name="Mercati F."/>
            <person name="Riccardi P."/>
            <person name="McKain M.R."/>
            <person name="Kakrana A."/>
            <person name="Tang H."/>
            <person name="Ray J."/>
            <person name="Groenendijk J."/>
            <person name="Arikit S."/>
            <person name="Mathioni S.M."/>
            <person name="Nakano M."/>
            <person name="Shan H."/>
            <person name="Telgmann-Rauber A."/>
            <person name="Kanno A."/>
            <person name="Yue Z."/>
            <person name="Chen H."/>
            <person name="Li W."/>
            <person name="Chen Y."/>
            <person name="Xu X."/>
            <person name="Zhang Y."/>
            <person name="Luo S."/>
            <person name="Chen H."/>
            <person name="Gao J."/>
            <person name="Mao Z."/>
            <person name="Pires J.C."/>
            <person name="Luo M."/>
            <person name="Kudrna D."/>
            <person name="Wing R.A."/>
            <person name="Meyers B.C."/>
            <person name="Yi K."/>
            <person name="Kong H."/>
            <person name="Lavrijsen P."/>
            <person name="Sunseri F."/>
            <person name="Falavigna A."/>
            <person name="Ye Y."/>
            <person name="Leebens-Mack J.H."/>
            <person name="Chen G."/>
        </authorList>
    </citation>
    <scope>NUCLEOTIDE SEQUENCE [LARGE SCALE GENOMIC DNA]</scope>
    <source>
        <strain evidence="9">cv. DH0086</strain>
    </source>
</reference>
<dbReference type="OMA" id="WTNDETK"/>
<sequence length="703" mass="77884">MEDFDDWGLSAEDLDFLEKDAINKLSQKKTSPAIAPCSSSPLVPPQPAINKIPTSRNFEQFPSSTTSVDSCHARVEGSPSRLHVSGENDNNSAVDLQKVSVRLYLHASGAIAAKFPYHTLLVEAFHKIPKASWHGKERVWMFPISSLATAEEVLNQVTGVVVEVQKLDPLVYRALTAATAVPDLRALYDKMPSYIESKLLPFQREGVRFVLQHGGRVLLADEMGLGKTLQAIAFTACVHESWPVLVITPSSLRLHWASMIQQWLNVPAEDILILLSSTGAASRGGFTILRSNVKADISFSGIFNIVSYDAMLKFQNIIMASEFKIVIADESHFLKNAQAKRTSATLPVIQKAQYAVLLSGTPALSRPIELYKQLEALSPDVYKNVHDYGNRYCKGGVFGLYQGASNHEELHSLMKTTVMIRRLKKDVLTELPVKRRQQVFLELSEKDTKQIRALFRELEFVKNSMKASESREELESLKLSQKHLINKIYTDSAEAKVPAVLDYLGTVIEADCKFLVFAHHQPMIDAIHAFLRKKKVGCIRIDGHTASSSRQALVNDFQENDGIKAAVLSIKAAGVGLTLTAASTVIFAELTWTPGDIIQAEDRAHRIGQVSSVNVYYLLAYDTADDIMWDVLQSKLDNVGQVLDGEQKELEVTLNLTGSSPAKHKSTPKNQMLSPGKQKTLDAFVKRCSTAPDTSPKSQRLKF</sequence>
<dbReference type="GO" id="GO:0005524">
    <property type="term" value="F:ATP binding"/>
    <property type="evidence" value="ECO:0007669"/>
    <property type="project" value="UniProtKB-KW"/>
</dbReference>
<dbReference type="Gene3D" id="3.40.50.10810">
    <property type="entry name" value="Tandem AAA-ATPase domain"/>
    <property type="match status" value="1"/>
</dbReference>
<evidence type="ECO:0000313" key="8">
    <source>
        <dbReference type="EMBL" id="ONK63129.1"/>
    </source>
</evidence>
<dbReference type="EMBL" id="CM007387">
    <property type="protein sequence ID" value="ONK63129.1"/>
    <property type="molecule type" value="Genomic_DNA"/>
</dbReference>
<organism evidence="8 9">
    <name type="scientific">Asparagus officinalis</name>
    <name type="common">Garden asparagus</name>
    <dbReference type="NCBI Taxonomy" id="4686"/>
    <lineage>
        <taxon>Eukaryota</taxon>
        <taxon>Viridiplantae</taxon>
        <taxon>Streptophyta</taxon>
        <taxon>Embryophyta</taxon>
        <taxon>Tracheophyta</taxon>
        <taxon>Spermatophyta</taxon>
        <taxon>Magnoliopsida</taxon>
        <taxon>Liliopsida</taxon>
        <taxon>Asparagales</taxon>
        <taxon>Asparagaceae</taxon>
        <taxon>Asparagoideae</taxon>
        <taxon>Asparagus</taxon>
    </lineage>
</organism>
<evidence type="ECO:0000256" key="2">
    <source>
        <dbReference type="ARBA" id="ARBA00022801"/>
    </source>
</evidence>
<dbReference type="PROSITE" id="PS51194">
    <property type="entry name" value="HELICASE_CTER"/>
    <property type="match status" value="1"/>
</dbReference>
<name>A0A5P1EE84_ASPOF</name>
<dbReference type="PROSITE" id="PS51467">
    <property type="entry name" value="HARP"/>
    <property type="match status" value="1"/>
</dbReference>
<dbReference type="SUPFAM" id="SSF52540">
    <property type="entry name" value="P-loop containing nucleoside triphosphate hydrolases"/>
    <property type="match status" value="2"/>
</dbReference>
<keyword evidence="9" id="KW-1185">Reference proteome</keyword>
<dbReference type="InterPro" id="IPR027417">
    <property type="entry name" value="P-loop_NTPase"/>
</dbReference>
<dbReference type="CDD" id="cd18793">
    <property type="entry name" value="SF2_C_SNF"/>
    <property type="match status" value="1"/>
</dbReference>
<dbReference type="PROSITE" id="PS51192">
    <property type="entry name" value="HELICASE_ATP_BIND_1"/>
    <property type="match status" value="1"/>
</dbReference>
<dbReference type="InterPro" id="IPR038718">
    <property type="entry name" value="SNF2-like_sf"/>
</dbReference>
<dbReference type="InterPro" id="IPR000330">
    <property type="entry name" value="SNF2_N"/>
</dbReference>
<proteinExistence type="predicted"/>
<dbReference type="GO" id="GO:0031297">
    <property type="term" value="P:replication fork processing"/>
    <property type="evidence" value="ECO:0007669"/>
    <property type="project" value="TreeGrafter"/>
</dbReference>
<dbReference type="InterPro" id="IPR010003">
    <property type="entry name" value="HARP_dom"/>
</dbReference>
<dbReference type="SMART" id="SM00490">
    <property type="entry name" value="HELICc"/>
    <property type="match status" value="1"/>
</dbReference>
<dbReference type="InterPro" id="IPR001650">
    <property type="entry name" value="Helicase_C-like"/>
</dbReference>
<feature type="domain" description="HARP" evidence="7">
    <location>
        <begin position="90"/>
        <end position="168"/>
    </location>
</feature>
<accession>A0A5P1EE84</accession>
<feature type="domain" description="Helicase ATP-binding" evidence="5">
    <location>
        <begin position="208"/>
        <end position="380"/>
    </location>
</feature>
<dbReference type="InterPro" id="IPR014001">
    <property type="entry name" value="Helicase_ATP-bd"/>
</dbReference>
<feature type="domain" description="Helicase C-terminal" evidence="6">
    <location>
        <begin position="500"/>
        <end position="658"/>
    </location>
</feature>
<evidence type="ECO:0000259" key="5">
    <source>
        <dbReference type="PROSITE" id="PS51192"/>
    </source>
</evidence>
<keyword evidence="4" id="KW-0067">ATP-binding</keyword>
<dbReference type="InterPro" id="IPR049730">
    <property type="entry name" value="SNF2/RAD54-like_C"/>
</dbReference>
<dbReference type="FunFam" id="3.40.50.300:FF:001501">
    <property type="entry name" value="Chromatin remodeling factor18"/>
    <property type="match status" value="1"/>
</dbReference>
<evidence type="ECO:0000256" key="4">
    <source>
        <dbReference type="ARBA" id="ARBA00022840"/>
    </source>
</evidence>